<feature type="compositionally biased region" description="Polar residues" evidence="1">
    <location>
        <begin position="262"/>
        <end position="275"/>
    </location>
</feature>
<reference evidence="2" key="1">
    <citation type="submission" date="2021-03" db="EMBL/GenBank/DDBJ databases">
        <title>Chromosome level genome of the anhydrobiotic midge Polypedilum vanderplanki.</title>
        <authorList>
            <person name="Yoshida Y."/>
            <person name="Kikawada T."/>
            <person name="Gusev O."/>
        </authorList>
    </citation>
    <scope>NUCLEOTIDE SEQUENCE</scope>
    <source>
        <strain evidence="2">NIAS01</strain>
        <tissue evidence="2">Whole body or cell culture</tissue>
    </source>
</reference>
<feature type="compositionally biased region" description="Low complexity" evidence="1">
    <location>
        <begin position="418"/>
        <end position="428"/>
    </location>
</feature>
<feature type="compositionally biased region" description="Acidic residues" evidence="1">
    <location>
        <begin position="169"/>
        <end position="179"/>
    </location>
</feature>
<feature type="compositionally biased region" description="Polar residues" evidence="1">
    <location>
        <begin position="154"/>
        <end position="168"/>
    </location>
</feature>
<feature type="region of interest" description="Disordered" evidence="1">
    <location>
        <begin position="1"/>
        <end position="75"/>
    </location>
</feature>
<dbReference type="EMBL" id="JADBJN010000002">
    <property type="protein sequence ID" value="KAG5676785.1"/>
    <property type="molecule type" value="Genomic_DNA"/>
</dbReference>
<gene>
    <name evidence="2" type="ORF">PVAND_006594</name>
</gene>
<evidence type="ECO:0000313" key="2">
    <source>
        <dbReference type="EMBL" id="KAG5676785.1"/>
    </source>
</evidence>
<feature type="region of interest" description="Disordered" evidence="1">
    <location>
        <begin position="235"/>
        <end position="303"/>
    </location>
</feature>
<dbReference type="Proteomes" id="UP001107558">
    <property type="component" value="Chromosome 2"/>
</dbReference>
<feature type="compositionally biased region" description="Basic and acidic residues" evidence="1">
    <location>
        <begin position="276"/>
        <end position="287"/>
    </location>
</feature>
<accession>A0A9J6C3Q8</accession>
<name>A0A9J6C3Q8_POLVA</name>
<feature type="region of interest" description="Disordered" evidence="1">
    <location>
        <begin position="386"/>
        <end position="428"/>
    </location>
</feature>
<evidence type="ECO:0000256" key="1">
    <source>
        <dbReference type="SAM" id="MobiDB-lite"/>
    </source>
</evidence>
<dbReference type="AlphaFoldDB" id="A0A9J6C3Q8"/>
<feature type="compositionally biased region" description="Basic and acidic residues" evidence="1">
    <location>
        <begin position="394"/>
        <end position="405"/>
    </location>
</feature>
<comment type="caution">
    <text evidence="2">The sequence shown here is derived from an EMBL/GenBank/DDBJ whole genome shotgun (WGS) entry which is preliminary data.</text>
</comment>
<proteinExistence type="predicted"/>
<sequence length="428" mass="49391">MSRRKQRSRGTIDDDSDEIYRENTGGGSLQRPLARSKHSNIKLDDDVWSSGGGLSSKYWKQRPASAGGKQSRNKEIELRSNYATIRHPQQQYQQRRDYNDFEDDLNDFVIEQRQGDDSNNNNSVYYARKKYSSGSIKTTNLPTPSSSRSEKNLNEYSSKQLRYSTTEAVESESEDDNFEGENRMSKKTLNVKKSTSKDIFKDDSKEQCFSANKTDENFAKKTHNVRKNDYRFEDHHRKQESANQLTHASGGNKFSMEGFESDFNTSPKQQMIRSQQEQKTDSHKFTFEESEISPSTAKNGNTIQQKLRFNENVSISKFDKNAASSSQQMFEDDFLQSWSPEISGTNANVQMQSSLKKSGSNFSRQENIKKSDSINIFARKVDEDPFANDDFFNSEEKSNVIKDDKEQEDPFEWENDKNNFANFDNKNI</sequence>
<evidence type="ECO:0000313" key="3">
    <source>
        <dbReference type="Proteomes" id="UP001107558"/>
    </source>
</evidence>
<feature type="region of interest" description="Disordered" evidence="1">
    <location>
        <begin position="134"/>
        <end position="194"/>
    </location>
</feature>
<feature type="compositionally biased region" description="Polar residues" evidence="1">
    <location>
        <begin position="134"/>
        <end position="147"/>
    </location>
</feature>
<protein>
    <submittedName>
        <fullName evidence="2">Uncharacterized protein</fullName>
    </submittedName>
</protein>
<keyword evidence="3" id="KW-1185">Reference proteome</keyword>
<organism evidence="2 3">
    <name type="scientific">Polypedilum vanderplanki</name>
    <name type="common">Sleeping chironomid midge</name>
    <dbReference type="NCBI Taxonomy" id="319348"/>
    <lineage>
        <taxon>Eukaryota</taxon>
        <taxon>Metazoa</taxon>
        <taxon>Ecdysozoa</taxon>
        <taxon>Arthropoda</taxon>
        <taxon>Hexapoda</taxon>
        <taxon>Insecta</taxon>
        <taxon>Pterygota</taxon>
        <taxon>Neoptera</taxon>
        <taxon>Endopterygota</taxon>
        <taxon>Diptera</taxon>
        <taxon>Nematocera</taxon>
        <taxon>Chironomoidea</taxon>
        <taxon>Chironomidae</taxon>
        <taxon>Chironominae</taxon>
        <taxon>Polypedilum</taxon>
        <taxon>Polypedilum</taxon>
    </lineage>
</organism>
<feature type="compositionally biased region" description="Polar residues" evidence="1">
    <location>
        <begin position="292"/>
        <end position="303"/>
    </location>
</feature>